<evidence type="ECO:0000313" key="3">
    <source>
        <dbReference type="Proteomes" id="UP000014760"/>
    </source>
</evidence>
<organism evidence="1">
    <name type="scientific">Capitella teleta</name>
    <name type="common">Polychaete worm</name>
    <dbReference type="NCBI Taxonomy" id="283909"/>
    <lineage>
        <taxon>Eukaryota</taxon>
        <taxon>Metazoa</taxon>
        <taxon>Spiralia</taxon>
        <taxon>Lophotrochozoa</taxon>
        <taxon>Annelida</taxon>
        <taxon>Polychaeta</taxon>
        <taxon>Sedentaria</taxon>
        <taxon>Scolecida</taxon>
        <taxon>Capitellidae</taxon>
        <taxon>Capitella</taxon>
    </lineage>
</organism>
<keyword evidence="3" id="KW-1185">Reference proteome</keyword>
<dbReference type="EMBL" id="AMQN01008212">
    <property type="status" value="NOT_ANNOTATED_CDS"/>
    <property type="molecule type" value="Genomic_DNA"/>
</dbReference>
<dbReference type="AlphaFoldDB" id="R7UKH7"/>
<sequence>MSAVEPTVTFLLKNTFCFLLEQSPIPGFFYGNDYAFWGQAAEKIQAFFGFDVMAKVMALKDWFFAYDPVNYKYLVDWANNACDDWFVVDSDQLTTTCCLNLDHEQGNDQMSEFQFHLFQIGQMFRIT</sequence>
<dbReference type="EMBL" id="KB302448">
    <property type="protein sequence ID" value="ELU04308.1"/>
    <property type="molecule type" value="Genomic_DNA"/>
</dbReference>
<protein>
    <submittedName>
        <fullName evidence="1 2">Uncharacterized protein</fullName>
    </submittedName>
</protein>
<gene>
    <name evidence="1" type="ORF">CAPTEDRAFT_201089</name>
</gene>
<reference evidence="2" key="3">
    <citation type="submission" date="2015-06" db="UniProtKB">
        <authorList>
            <consortium name="EnsemblMetazoa"/>
        </authorList>
    </citation>
    <scope>IDENTIFICATION</scope>
</reference>
<name>R7UKH7_CAPTE</name>
<accession>R7UKH7</accession>
<proteinExistence type="predicted"/>
<dbReference type="HOGENOM" id="CLU_1972574_0_0_1"/>
<evidence type="ECO:0000313" key="2">
    <source>
        <dbReference type="EnsemblMetazoa" id="CapteP201089"/>
    </source>
</evidence>
<dbReference type="EnsemblMetazoa" id="CapteT201089">
    <property type="protein sequence ID" value="CapteP201089"/>
    <property type="gene ID" value="CapteG201089"/>
</dbReference>
<dbReference type="Proteomes" id="UP000014760">
    <property type="component" value="Unassembled WGS sequence"/>
</dbReference>
<reference evidence="3" key="1">
    <citation type="submission" date="2012-12" db="EMBL/GenBank/DDBJ databases">
        <authorList>
            <person name="Hellsten U."/>
            <person name="Grimwood J."/>
            <person name="Chapman J.A."/>
            <person name="Shapiro H."/>
            <person name="Aerts A."/>
            <person name="Otillar R.P."/>
            <person name="Terry A.Y."/>
            <person name="Boore J.L."/>
            <person name="Simakov O."/>
            <person name="Marletaz F."/>
            <person name="Cho S.-J."/>
            <person name="Edsinger-Gonzales E."/>
            <person name="Havlak P."/>
            <person name="Kuo D.-H."/>
            <person name="Larsson T."/>
            <person name="Lv J."/>
            <person name="Arendt D."/>
            <person name="Savage R."/>
            <person name="Osoegawa K."/>
            <person name="de Jong P."/>
            <person name="Lindberg D.R."/>
            <person name="Seaver E.C."/>
            <person name="Weisblat D.A."/>
            <person name="Putnam N.H."/>
            <person name="Grigoriev I.V."/>
            <person name="Rokhsar D.S."/>
        </authorList>
    </citation>
    <scope>NUCLEOTIDE SEQUENCE</scope>
    <source>
        <strain evidence="3">I ESC-2004</strain>
    </source>
</reference>
<evidence type="ECO:0000313" key="1">
    <source>
        <dbReference type="EMBL" id="ELU04308.1"/>
    </source>
</evidence>
<reference evidence="1 3" key="2">
    <citation type="journal article" date="2013" name="Nature">
        <title>Insights into bilaterian evolution from three spiralian genomes.</title>
        <authorList>
            <person name="Simakov O."/>
            <person name="Marletaz F."/>
            <person name="Cho S.J."/>
            <person name="Edsinger-Gonzales E."/>
            <person name="Havlak P."/>
            <person name="Hellsten U."/>
            <person name="Kuo D.H."/>
            <person name="Larsson T."/>
            <person name="Lv J."/>
            <person name="Arendt D."/>
            <person name="Savage R."/>
            <person name="Osoegawa K."/>
            <person name="de Jong P."/>
            <person name="Grimwood J."/>
            <person name="Chapman J.A."/>
            <person name="Shapiro H."/>
            <person name="Aerts A."/>
            <person name="Otillar R.P."/>
            <person name="Terry A.Y."/>
            <person name="Boore J.L."/>
            <person name="Grigoriev I.V."/>
            <person name="Lindberg D.R."/>
            <person name="Seaver E.C."/>
            <person name="Weisblat D.A."/>
            <person name="Putnam N.H."/>
            <person name="Rokhsar D.S."/>
        </authorList>
    </citation>
    <scope>NUCLEOTIDE SEQUENCE</scope>
    <source>
        <strain evidence="1 3">I ESC-2004</strain>
    </source>
</reference>